<evidence type="ECO:0000313" key="10">
    <source>
        <dbReference type="Proteomes" id="UP001589788"/>
    </source>
</evidence>
<keyword evidence="3 7" id="KW-0547">Nucleotide-binding</keyword>
<comment type="catalytic activity">
    <reaction evidence="7">
        <text>ITP + H2O = IMP + diphosphate + H(+)</text>
        <dbReference type="Rhea" id="RHEA:29399"/>
        <dbReference type="ChEBI" id="CHEBI:15377"/>
        <dbReference type="ChEBI" id="CHEBI:15378"/>
        <dbReference type="ChEBI" id="CHEBI:33019"/>
        <dbReference type="ChEBI" id="CHEBI:58053"/>
        <dbReference type="ChEBI" id="CHEBI:61402"/>
        <dbReference type="EC" id="3.6.1.66"/>
    </reaction>
</comment>
<comment type="similarity">
    <text evidence="1 7 8">Belongs to the HAM1 NTPase family.</text>
</comment>
<evidence type="ECO:0000256" key="3">
    <source>
        <dbReference type="ARBA" id="ARBA00022741"/>
    </source>
</evidence>
<gene>
    <name evidence="9" type="primary">rdgB</name>
    <name evidence="9" type="ORF">ACFFRE_08320</name>
</gene>
<dbReference type="PANTHER" id="PTHR11067">
    <property type="entry name" value="INOSINE TRIPHOSPHATE PYROPHOSPHATASE/HAM1 PROTEIN"/>
    <property type="match status" value="1"/>
</dbReference>
<dbReference type="EC" id="3.6.1.66" evidence="7"/>
<dbReference type="InterPro" id="IPR002637">
    <property type="entry name" value="RdgB/HAM1"/>
</dbReference>
<feature type="binding site" evidence="7">
    <location>
        <begin position="191"/>
        <end position="192"/>
    </location>
    <ligand>
        <name>substrate</name>
    </ligand>
</feature>
<keyword evidence="10" id="KW-1185">Reference proteome</keyword>
<dbReference type="GO" id="GO:0036220">
    <property type="term" value="F:ITP diphosphatase activity"/>
    <property type="evidence" value="ECO:0007669"/>
    <property type="project" value="UniProtKB-EC"/>
</dbReference>
<feature type="binding site" evidence="7">
    <location>
        <begin position="13"/>
        <end position="18"/>
    </location>
    <ligand>
        <name>substrate</name>
    </ligand>
</feature>
<evidence type="ECO:0000256" key="6">
    <source>
        <dbReference type="ARBA" id="ARBA00023080"/>
    </source>
</evidence>
<evidence type="ECO:0000256" key="7">
    <source>
        <dbReference type="HAMAP-Rule" id="MF_01405"/>
    </source>
</evidence>
<dbReference type="RefSeq" id="WP_377789618.1">
    <property type="nucleotide sequence ID" value="NZ_JBHLYQ010000075.1"/>
</dbReference>
<protein>
    <recommendedName>
        <fullName evidence="7">dITP/XTP pyrophosphatase</fullName>
        <ecNumber evidence="7">3.6.1.66</ecNumber>
    </recommendedName>
    <alternativeName>
        <fullName evidence="7">Non-canonical purine NTP pyrophosphatase</fullName>
    </alternativeName>
    <alternativeName>
        <fullName evidence="7">Non-standard purine NTP pyrophosphatase</fullName>
    </alternativeName>
    <alternativeName>
        <fullName evidence="7">Nucleoside-triphosphate diphosphatase</fullName>
    </alternativeName>
    <alternativeName>
        <fullName evidence="7">Nucleoside-triphosphate pyrophosphatase</fullName>
        <shortName evidence="7">NTPase</shortName>
    </alternativeName>
</protein>
<sequence length="219" mass="22337">MSGSEPLRVVLATANPGKAAELAELAERLAPGLLTLLPRPEAVPPVPEDGNTYEANAEAKATALAMATGLPALADDSGLEVAALRGAPGIHSARYAGPKASDQANVAKLLAELAARGATAPEDRAARFVAVVVLRWPEGRSLLARGEVGGTIAPTPRGRNGFGYDPVFVPAGAGGRTFAELDASAKHRLSHRGRALARLLEQLRADPGAPGPAGAGERT</sequence>
<feature type="binding site" evidence="7">
    <location>
        <position position="76"/>
    </location>
    <ligand>
        <name>Mg(2+)</name>
        <dbReference type="ChEBI" id="CHEBI:18420"/>
    </ligand>
</feature>
<dbReference type="Pfam" id="PF01725">
    <property type="entry name" value="Ham1p_like"/>
    <property type="match status" value="1"/>
</dbReference>
<dbReference type="CDD" id="cd00515">
    <property type="entry name" value="HAM1"/>
    <property type="match status" value="1"/>
</dbReference>
<dbReference type="PANTHER" id="PTHR11067:SF9">
    <property type="entry name" value="INOSINE TRIPHOSPHATE PYROPHOSPHATASE"/>
    <property type="match status" value="1"/>
</dbReference>
<dbReference type="Proteomes" id="UP001589788">
    <property type="component" value="Unassembled WGS sequence"/>
</dbReference>
<evidence type="ECO:0000256" key="1">
    <source>
        <dbReference type="ARBA" id="ARBA00008023"/>
    </source>
</evidence>
<dbReference type="SUPFAM" id="SSF52972">
    <property type="entry name" value="ITPase-like"/>
    <property type="match status" value="1"/>
</dbReference>
<feature type="active site" description="Proton acceptor" evidence="7">
    <location>
        <position position="76"/>
    </location>
</feature>
<feature type="binding site" evidence="7">
    <location>
        <position position="186"/>
    </location>
    <ligand>
        <name>substrate</name>
    </ligand>
</feature>
<evidence type="ECO:0000256" key="5">
    <source>
        <dbReference type="ARBA" id="ARBA00022842"/>
    </source>
</evidence>
<comment type="caution">
    <text evidence="9">The sequence shown here is derived from an EMBL/GenBank/DDBJ whole genome shotgun (WGS) entry which is preliminary data.</text>
</comment>
<accession>A0ABV6C7B6</accession>
<keyword evidence="4 7" id="KW-0378">Hydrolase</keyword>
<dbReference type="Gene3D" id="3.90.950.10">
    <property type="match status" value="1"/>
</dbReference>
<keyword evidence="6 7" id="KW-0546">Nucleotide metabolism</keyword>
<evidence type="ECO:0000256" key="4">
    <source>
        <dbReference type="ARBA" id="ARBA00022801"/>
    </source>
</evidence>
<dbReference type="HAMAP" id="MF_01405">
    <property type="entry name" value="Non_canon_purine_NTPase"/>
    <property type="match status" value="1"/>
</dbReference>
<feature type="binding site" evidence="7">
    <location>
        <begin position="162"/>
        <end position="165"/>
    </location>
    <ligand>
        <name>substrate</name>
    </ligand>
</feature>
<feature type="binding site" evidence="7">
    <location>
        <position position="77"/>
    </location>
    <ligand>
        <name>substrate</name>
    </ligand>
</feature>
<evidence type="ECO:0000256" key="8">
    <source>
        <dbReference type="RuleBase" id="RU003781"/>
    </source>
</evidence>
<keyword evidence="5 7" id="KW-0460">Magnesium</keyword>
<comment type="catalytic activity">
    <reaction evidence="7">
        <text>XTP + H2O = XMP + diphosphate + H(+)</text>
        <dbReference type="Rhea" id="RHEA:28610"/>
        <dbReference type="ChEBI" id="CHEBI:15377"/>
        <dbReference type="ChEBI" id="CHEBI:15378"/>
        <dbReference type="ChEBI" id="CHEBI:33019"/>
        <dbReference type="ChEBI" id="CHEBI:57464"/>
        <dbReference type="ChEBI" id="CHEBI:61314"/>
        <dbReference type="EC" id="3.6.1.66"/>
    </reaction>
</comment>
<comment type="function">
    <text evidence="7">Pyrophosphatase that catalyzes the hydrolysis of nucleoside triphosphates to their monophosphate derivatives, with a high preference for the non-canonical purine nucleotides XTP (xanthosine triphosphate), dITP (deoxyinosine triphosphate) and ITP. Seems to function as a house-cleaning enzyme that removes non-canonical purine nucleotides from the nucleotide pool, thus preventing their incorporation into DNA/RNA and avoiding chromosomal lesions.</text>
</comment>
<name>A0ABV6C7B6_9ACTN</name>
<dbReference type="EMBL" id="JBHLYQ010000075">
    <property type="protein sequence ID" value="MFC0082152.1"/>
    <property type="molecule type" value="Genomic_DNA"/>
</dbReference>
<dbReference type="NCBIfam" id="TIGR00042">
    <property type="entry name" value="RdgB/HAM1 family non-canonical purine NTP pyrophosphatase"/>
    <property type="match status" value="1"/>
</dbReference>
<organism evidence="9 10">
    <name type="scientific">Aciditerrimonas ferrireducens</name>
    <dbReference type="NCBI Taxonomy" id="667306"/>
    <lineage>
        <taxon>Bacteria</taxon>
        <taxon>Bacillati</taxon>
        <taxon>Actinomycetota</taxon>
        <taxon>Acidimicrobiia</taxon>
        <taxon>Acidimicrobiales</taxon>
        <taxon>Acidimicrobiaceae</taxon>
        <taxon>Aciditerrimonas</taxon>
    </lineage>
</organism>
<dbReference type="InterPro" id="IPR020922">
    <property type="entry name" value="dITP/XTP_pyrophosphatase"/>
</dbReference>
<comment type="cofactor">
    <cofactor evidence="7">
        <name>Mg(2+)</name>
        <dbReference type="ChEBI" id="CHEBI:18420"/>
    </cofactor>
    <text evidence="7">Binds 1 Mg(2+) ion per subunit.</text>
</comment>
<comment type="subunit">
    <text evidence="7">Homodimer.</text>
</comment>
<evidence type="ECO:0000313" key="9">
    <source>
        <dbReference type="EMBL" id="MFC0082152.1"/>
    </source>
</evidence>
<comment type="catalytic activity">
    <reaction evidence="7">
        <text>dITP + H2O = dIMP + diphosphate + H(+)</text>
        <dbReference type="Rhea" id="RHEA:28342"/>
        <dbReference type="ChEBI" id="CHEBI:15377"/>
        <dbReference type="ChEBI" id="CHEBI:15378"/>
        <dbReference type="ChEBI" id="CHEBI:33019"/>
        <dbReference type="ChEBI" id="CHEBI:61194"/>
        <dbReference type="ChEBI" id="CHEBI:61382"/>
        <dbReference type="EC" id="3.6.1.66"/>
    </reaction>
</comment>
<reference evidence="9 10" key="1">
    <citation type="submission" date="2024-09" db="EMBL/GenBank/DDBJ databases">
        <authorList>
            <person name="Sun Q."/>
            <person name="Mori K."/>
        </authorList>
    </citation>
    <scope>NUCLEOTIDE SEQUENCE [LARGE SCALE GENOMIC DNA]</scope>
    <source>
        <strain evidence="9 10">JCM 15389</strain>
    </source>
</reference>
<evidence type="ECO:0000256" key="2">
    <source>
        <dbReference type="ARBA" id="ARBA00022723"/>
    </source>
</evidence>
<comment type="caution">
    <text evidence="7">Lacks conserved residue(s) required for the propagation of feature annotation.</text>
</comment>
<proteinExistence type="inferred from homology"/>
<keyword evidence="2 7" id="KW-0479">Metal-binding</keyword>
<dbReference type="InterPro" id="IPR029001">
    <property type="entry name" value="ITPase-like_fam"/>
</dbReference>